<dbReference type="EMBL" id="CP041345">
    <property type="protein sequence ID" value="QKG78916.1"/>
    <property type="molecule type" value="Genomic_DNA"/>
</dbReference>
<dbReference type="RefSeq" id="WP_173072433.1">
    <property type="nucleotide sequence ID" value="NZ_CP041345.1"/>
</dbReference>
<proteinExistence type="predicted"/>
<dbReference type="KEGG" id="ttz:FHG85_01080"/>
<accession>A0A7D3XKW2</accession>
<reference evidence="2 3" key="1">
    <citation type="submission" date="2019-07" db="EMBL/GenBank/DDBJ databases">
        <title>Thalassofilum flectens gen. nov., sp. nov., a novel moderate thermophilic anaerobe from a shallow sea hot spring in Kunashir Island (Russia), representing a new family in the order Bacteroidales, and proposal of Thalassofilacea fam. nov.</title>
        <authorList>
            <person name="Kochetkova T.V."/>
            <person name="Podosokorskaya O.A."/>
            <person name="Novikov A."/>
            <person name="Elcheninov A.G."/>
            <person name="Toshchakov S.V."/>
            <person name="Kublanov I.V."/>
        </authorList>
    </citation>
    <scope>NUCLEOTIDE SEQUENCE [LARGE SCALE GENOMIC DNA]</scope>
    <source>
        <strain evidence="2 3">38-H</strain>
    </source>
</reference>
<feature type="signal peptide" evidence="1">
    <location>
        <begin position="1"/>
        <end position="24"/>
    </location>
</feature>
<sequence length="317" mass="33657">MKRSTLMRIALVVTALFMFSGVFAQTHNSTIPKGYANSVTYGNDGSFYMVEGTTVPVYALPDPVYHPWDYASGTWTLTDGFTWNWAEGTTTLTFSQNGAPDNYVEITAPAGSAAGSPYTVTVYEQSPAAFGGCADATPTSITVNVVATPSATLGALAGASDSYCVGDASIPSAINATISGGWQNYRLVWRLEIATLDNNAAKDQYYDDETGAGASAVQKYAVNYTTASPEAVAASGAHDIMTVSSFSVINNKPTVYTYELISINDQALRFGDFITLDGDATDPSAFTYNAISETYTLQINPAPVTGPIYHIPTTWAN</sequence>
<organism evidence="2 3">
    <name type="scientific">Tenuifilum thalassicum</name>
    <dbReference type="NCBI Taxonomy" id="2590900"/>
    <lineage>
        <taxon>Bacteria</taxon>
        <taxon>Pseudomonadati</taxon>
        <taxon>Bacteroidota</taxon>
        <taxon>Bacteroidia</taxon>
        <taxon>Bacteroidales</taxon>
        <taxon>Tenuifilaceae</taxon>
        <taxon>Tenuifilum</taxon>
    </lineage>
</organism>
<evidence type="ECO:0000313" key="2">
    <source>
        <dbReference type="EMBL" id="QKG78916.1"/>
    </source>
</evidence>
<protein>
    <submittedName>
        <fullName evidence="2">Uncharacterized protein</fullName>
    </submittedName>
</protein>
<gene>
    <name evidence="2" type="ORF">FHG85_01080</name>
</gene>
<keyword evidence="1" id="KW-0732">Signal</keyword>
<keyword evidence="3" id="KW-1185">Reference proteome</keyword>
<name>A0A7D3XKW2_9BACT</name>
<dbReference type="Proteomes" id="UP000500961">
    <property type="component" value="Chromosome"/>
</dbReference>
<evidence type="ECO:0000313" key="3">
    <source>
        <dbReference type="Proteomes" id="UP000500961"/>
    </source>
</evidence>
<dbReference type="AlphaFoldDB" id="A0A7D3XKW2"/>
<feature type="chain" id="PRO_5029820927" evidence="1">
    <location>
        <begin position="25"/>
        <end position="317"/>
    </location>
</feature>
<evidence type="ECO:0000256" key="1">
    <source>
        <dbReference type="SAM" id="SignalP"/>
    </source>
</evidence>